<evidence type="ECO:0000313" key="2">
    <source>
        <dbReference type="EMBL" id="KAJ7350852.1"/>
    </source>
</evidence>
<accession>A0AAD7A761</accession>
<evidence type="ECO:0000256" key="1">
    <source>
        <dbReference type="SAM" id="MobiDB-lite"/>
    </source>
</evidence>
<dbReference type="AlphaFoldDB" id="A0AAD7A761"/>
<keyword evidence="3" id="KW-1185">Reference proteome</keyword>
<feature type="region of interest" description="Disordered" evidence="1">
    <location>
        <begin position="404"/>
        <end position="459"/>
    </location>
</feature>
<dbReference type="EMBL" id="JARIHO010000014">
    <property type="protein sequence ID" value="KAJ7350852.1"/>
    <property type="molecule type" value="Genomic_DNA"/>
</dbReference>
<organism evidence="2 3">
    <name type="scientific">Mycena albidolilacea</name>
    <dbReference type="NCBI Taxonomy" id="1033008"/>
    <lineage>
        <taxon>Eukaryota</taxon>
        <taxon>Fungi</taxon>
        <taxon>Dikarya</taxon>
        <taxon>Basidiomycota</taxon>
        <taxon>Agaricomycotina</taxon>
        <taxon>Agaricomycetes</taxon>
        <taxon>Agaricomycetidae</taxon>
        <taxon>Agaricales</taxon>
        <taxon>Marasmiineae</taxon>
        <taxon>Mycenaceae</taxon>
        <taxon>Mycena</taxon>
    </lineage>
</organism>
<comment type="caution">
    <text evidence="2">The sequence shown here is derived from an EMBL/GenBank/DDBJ whole genome shotgun (WGS) entry which is preliminary data.</text>
</comment>
<gene>
    <name evidence="2" type="ORF">DFH08DRAFT_806833</name>
</gene>
<feature type="compositionally biased region" description="Basic and acidic residues" evidence="1">
    <location>
        <begin position="427"/>
        <end position="442"/>
    </location>
</feature>
<dbReference type="Proteomes" id="UP001218218">
    <property type="component" value="Unassembled WGS sequence"/>
</dbReference>
<evidence type="ECO:0000313" key="3">
    <source>
        <dbReference type="Proteomes" id="UP001218218"/>
    </source>
</evidence>
<name>A0AAD7A761_9AGAR</name>
<protein>
    <submittedName>
        <fullName evidence="2">Uncharacterized protein</fullName>
    </submittedName>
</protein>
<reference evidence="2" key="1">
    <citation type="submission" date="2023-03" db="EMBL/GenBank/DDBJ databases">
        <title>Massive genome expansion in bonnet fungi (Mycena s.s.) driven by repeated elements and novel gene families across ecological guilds.</title>
        <authorList>
            <consortium name="Lawrence Berkeley National Laboratory"/>
            <person name="Harder C.B."/>
            <person name="Miyauchi S."/>
            <person name="Viragh M."/>
            <person name="Kuo A."/>
            <person name="Thoen E."/>
            <person name="Andreopoulos B."/>
            <person name="Lu D."/>
            <person name="Skrede I."/>
            <person name="Drula E."/>
            <person name="Henrissat B."/>
            <person name="Morin E."/>
            <person name="Kohler A."/>
            <person name="Barry K."/>
            <person name="LaButti K."/>
            <person name="Morin E."/>
            <person name="Salamov A."/>
            <person name="Lipzen A."/>
            <person name="Mereny Z."/>
            <person name="Hegedus B."/>
            <person name="Baldrian P."/>
            <person name="Stursova M."/>
            <person name="Weitz H."/>
            <person name="Taylor A."/>
            <person name="Grigoriev I.V."/>
            <person name="Nagy L.G."/>
            <person name="Martin F."/>
            <person name="Kauserud H."/>
        </authorList>
    </citation>
    <scope>NUCLEOTIDE SEQUENCE</scope>
    <source>
        <strain evidence="2">CBHHK002</strain>
    </source>
</reference>
<sequence>MTGKSKSKPKNTSEKALDTQAPTASHASWKKKDKEATDIININIMTAARRNRLTPSHGLKAVNHLASTLEFCIKLFSDSIEDALTEGRKKLQEKESKINMFSKLAEGIFTNEATTSEKICTAYKQDVKYQFPIGIRQSISGDIILKKQYSKLIKGLYQTGGGLKPLEPKDQQSNLIEKIKELFSHWDELDSFWCELPTGGIDHGGRAKSLFCNTRSKGGNTSGMKDDAMCSPKWDVKALEHLSVPRGWLMSLTGEWKSEKKPKKEPAQPKLVKTSAKAGDKHTFDLSGLDNAHCQDMVDSACCADGHLALELECEKNKRHKLNFEADWLRMEHEDWQECTHHEEEHNNHLFGFISSIMLDHQYILEHNLTSNNSWSLVFQVFRVKWNSSRNQLLLPLSIQDPSGKNRQEYTHKPGKGEFSISWPSRGEGDGNDDKGAKDNSMRKRTIKRNTGLQWDKPPSKATWSWSHLPSHALVATQVDLHKLSNVNAATFKHTPTLTGDYSIYICWSCSYPPKLADSVNAGKPLLTIHFIVLHLFELLMKKEHIVIHINLYAGTLGTPPLGSRMKTALWKVNPYSDLAFGAKLGHNLGPWVIFCRTMWTLLWNYSRLWLFPIGWG</sequence>
<feature type="region of interest" description="Disordered" evidence="1">
    <location>
        <begin position="1"/>
        <end position="32"/>
    </location>
</feature>
<proteinExistence type="predicted"/>
<feature type="compositionally biased region" description="Basic and acidic residues" evidence="1">
    <location>
        <begin position="404"/>
        <end position="416"/>
    </location>
</feature>